<accession>A0AA45C609</accession>
<evidence type="ECO:0000256" key="1">
    <source>
        <dbReference type="SAM" id="Phobius"/>
    </source>
</evidence>
<keyword evidence="1" id="KW-0472">Membrane</keyword>
<dbReference type="EMBL" id="QGGI01000013">
    <property type="protein sequence ID" value="PWJ90076.1"/>
    <property type="molecule type" value="Genomic_DNA"/>
</dbReference>
<comment type="caution">
    <text evidence="3">The sequence shown here is derived from an EMBL/GenBank/DDBJ whole genome shotgun (WGS) entry which is preliminary data.</text>
</comment>
<dbReference type="PROSITE" id="PS51832">
    <property type="entry name" value="HD_GYP"/>
    <property type="match status" value="1"/>
</dbReference>
<feature type="domain" description="HD-GYP" evidence="2">
    <location>
        <begin position="164"/>
        <end position="357"/>
    </location>
</feature>
<evidence type="ECO:0000313" key="4">
    <source>
        <dbReference type="Proteomes" id="UP000245921"/>
    </source>
</evidence>
<dbReference type="InterPro" id="IPR052020">
    <property type="entry name" value="Cyclic_di-GMP/3'3'-cGAMP_PDE"/>
</dbReference>
<keyword evidence="1" id="KW-1133">Transmembrane helix</keyword>
<organism evidence="3 4">
    <name type="scientific">Oceanotoga teriensis</name>
    <dbReference type="NCBI Taxonomy" id="515440"/>
    <lineage>
        <taxon>Bacteria</taxon>
        <taxon>Thermotogati</taxon>
        <taxon>Thermotogota</taxon>
        <taxon>Thermotogae</taxon>
        <taxon>Petrotogales</taxon>
        <taxon>Petrotogaceae</taxon>
        <taxon>Oceanotoga</taxon>
    </lineage>
</organism>
<protein>
    <submittedName>
        <fullName evidence="3">HD domain-containing protein</fullName>
    </submittedName>
</protein>
<evidence type="ECO:0000313" key="3">
    <source>
        <dbReference type="EMBL" id="PWJ90076.1"/>
    </source>
</evidence>
<sequence length="357" mass="42785">MFKLIKYFYINIIILTITFLLSVFSLKLYIIICLLMLIFFNICFLFEFKKYIKIKNSKGFSSLNLTKDSFLNFIVQKTKEIYNIEDFNFYVYYREDKIFEYFSKEYPFKRRIRSFFDEDIYIIIETQKEKNISEDLFFDVFNFINIYIIMNNYKDDFNKVKKEIKLSQIQFLSKLRLLADRVDNPSHNKRIGLMSKKLARLLGINEKYVFEISVFAPLHDIGKIFIPESILKKPFHLNKEEFNIIKKHSIYGAEILQGIDWLKVAWEISLYHHEKFSGGGYPFGLKKDSIPISARIVSIIDVYDSIRSEKVYKASSDHIKTIEKMILMQKNNDYFDPDIFSIFIENNELFNKIFEEN</sequence>
<dbReference type="Gene3D" id="1.10.3210.10">
    <property type="entry name" value="Hypothetical protein af1432"/>
    <property type="match status" value="1"/>
</dbReference>
<dbReference type="CDD" id="cd00077">
    <property type="entry name" value="HDc"/>
    <property type="match status" value="1"/>
</dbReference>
<feature type="transmembrane region" description="Helical" evidence="1">
    <location>
        <begin position="7"/>
        <end position="23"/>
    </location>
</feature>
<keyword evidence="4" id="KW-1185">Reference proteome</keyword>
<dbReference type="PANTHER" id="PTHR45228:SF8">
    <property type="entry name" value="TWO-COMPONENT RESPONSE REGULATOR-RELATED"/>
    <property type="match status" value="1"/>
</dbReference>
<gene>
    <name evidence="3" type="ORF">C7380_11364</name>
</gene>
<dbReference type="InterPro" id="IPR003607">
    <property type="entry name" value="HD/PDEase_dom"/>
</dbReference>
<dbReference type="PANTHER" id="PTHR45228">
    <property type="entry name" value="CYCLIC DI-GMP PHOSPHODIESTERASE TM_0186-RELATED"/>
    <property type="match status" value="1"/>
</dbReference>
<proteinExistence type="predicted"/>
<dbReference type="AlphaFoldDB" id="A0AA45C609"/>
<dbReference type="InterPro" id="IPR037522">
    <property type="entry name" value="HD_GYP_dom"/>
</dbReference>
<keyword evidence="1" id="KW-0812">Transmembrane</keyword>
<dbReference type="Proteomes" id="UP000245921">
    <property type="component" value="Unassembled WGS sequence"/>
</dbReference>
<evidence type="ECO:0000259" key="2">
    <source>
        <dbReference type="PROSITE" id="PS51832"/>
    </source>
</evidence>
<reference evidence="3 4" key="1">
    <citation type="submission" date="2018-05" db="EMBL/GenBank/DDBJ databases">
        <title>Genomic Encyclopedia of Type Strains, Phase IV (KMG-IV): sequencing the most valuable type-strain genomes for metagenomic binning, comparative biology and taxonomic classification.</title>
        <authorList>
            <person name="Goeker M."/>
        </authorList>
    </citation>
    <scope>NUCLEOTIDE SEQUENCE [LARGE SCALE GENOMIC DNA]</scope>
    <source>
        <strain evidence="3 4">DSM 24906</strain>
    </source>
</reference>
<dbReference type="Pfam" id="PF13487">
    <property type="entry name" value="HD_5"/>
    <property type="match status" value="1"/>
</dbReference>
<dbReference type="SUPFAM" id="SSF109604">
    <property type="entry name" value="HD-domain/PDEase-like"/>
    <property type="match status" value="1"/>
</dbReference>
<feature type="transmembrane region" description="Helical" evidence="1">
    <location>
        <begin position="29"/>
        <end position="48"/>
    </location>
</feature>
<name>A0AA45C609_9BACT</name>